<dbReference type="AlphaFoldDB" id="A0A6M4X472"/>
<dbReference type="Proteomes" id="UP000502665">
    <property type="component" value="Chromosome"/>
</dbReference>
<protein>
    <submittedName>
        <fullName evidence="3">Uncharacterized protein</fullName>
    </submittedName>
</protein>
<feature type="compositionally biased region" description="Basic and acidic residues" evidence="1">
    <location>
        <begin position="62"/>
        <end position="74"/>
    </location>
</feature>
<name>A0A6M4X472_9ACTN</name>
<dbReference type="InterPro" id="IPR045701">
    <property type="entry name" value="DUF6059"/>
</dbReference>
<evidence type="ECO:0000313" key="4">
    <source>
        <dbReference type="Proteomes" id="UP000502665"/>
    </source>
</evidence>
<dbReference type="EMBL" id="CP049838">
    <property type="protein sequence ID" value="QJT06465.1"/>
    <property type="molecule type" value="Genomic_DNA"/>
</dbReference>
<feature type="region of interest" description="Disordered" evidence="1">
    <location>
        <begin position="44"/>
        <end position="74"/>
    </location>
</feature>
<evidence type="ECO:0000313" key="2">
    <source>
        <dbReference type="EMBL" id="QJS99004.1"/>
    </source>
</evidence>
<dbReference type="RefSeq" id="WP_171394656.1">
    <property type="nucleotide sequence ID" value="NZ_CP049838.1"/>
</dbReference>
<dbReference type="EMBL" id="CP049838">
    <property type="protein sequence ID" value="QJS99004.1"/>
    <property type="molecule type" value="Genomic_DNA"/>
</dbReference>
<reference evidence="3" key="1">
    <citation type="submission" date="2020-03" db="EMBL/GenBank/DDBJ databases">
        <title>Molecular networking-based the target discovery of potent antiproliferative macrolactams: 5/6/7/16 polycyclic ansamycins and glycosylated trienomycin from Streptomyces cacaoi subsp. asoensis.</title>
        <authorList>
            <person name="Liu L.-L."/>
        </authorList>
    </citation>
    <scope>NUCLEOTIDE SEQUENCE [LARGE SCALE GENOMIC DNA]</scope>
    <source>
        <strain evidence="3">H2S5</strain>
    </source>
</reference>
<accession>A0A6M4X472</accession>
<evidence type="ECO:0000313" key="3">
    <source>
        <dbReference type="EMBL" id="QJT06465.1"/>
    </source>
</evidence>
<sequence length="112" mass="12446">MTPRRHGVRWTPAHCLRTLLHCLTVFGALYVGPLAHQYATPAPAQRLPARAAGTRAGPPPAHPERLRADIPLSEEERRHAREVWPARSSARARLAAWRSPGAGRRRTDGRRG</sequence>
<keyword evidence="4" id="KW-1185">Reference proteome</keyword>
<evidence type="ECO:0000256" key="1">
    <source>
        <dbReference type="SAM" id="MobiDB-lite"/>
    </source>
</evidence>
<feature type="compositionally biased region" description="Low complexity" evidence="1">
    <location>
        <begin position="44"/>
        <end position="56"/>
    </location>
</feature>
<proteinExistence type="predicted"/>
<organism evidence="3 4">
    <name type="scientific">Streptomyces asoensis</name>
    <dbReference type="NCBI Taxonomy" id="249586"/>
    <lineage>
        <taxon>Bacteria</taxon>
        <taxon>Bacillati</taxon>
        <taxon>Actinomycetota</taxon>
        <taxon>Actinomycetes</taxon>
        <taxon>Kitasatosporales</taxon>
        <taxon>Streptomycetaceae</taxon>
        <taxon>Streptomyces</taxon>
    </lineage>
</organism>
<dbReference type="Pfam" id="PF19534">
    <property type="entry name" value="DUF6059"/>
    <property type="match status" value="1"/>
</dbReference>
<gene>
    <name evidence="2" type="ORF">G9272_00495</name>
    <name evidence="3" type="ORF">G9272_44400</name>
</gene>